<comment type="caution">
    <text evidence="2">The sequence shown here is derived from an EMBL/GenBank/DDBJ whole genome shotgun (WGS) entry which is preliminary data.</text>
</comment>
<keyword evidence="1" id="KW-0732">Signal</keyword>
<dbReference type="SUPFAM" id="SSF63707">
    <property type="entry name" value="Ganglioside M2 (gm2) activator"/>
    <property type="match status" value="1"/>
</dbReference>
<protein>
    <recommendedName>
        <fullName evidence="4">MD-2-related lipid-recognition domain-containing protein</fullName>
    </recommendedName>
</protein>
<dbReference type="EMBL" id="CARXXK010000001">
    <property type="protein sequence ID" value="CAI6350895.1"/>
    <property type="molecule type" value="Genomic_DNA"/>
</dbReference>
<evidence type="ECO:0008006" key="4">
    <source>
        <dbReference type="Google" id="ProtNLM"/>
    </source>
</evidence>
<reference evidence="2 3" key="1">
    <citation type="submission" date="2023-01" db="EMBL/GenBank/DDBJ databases">
        <authorList>
            <person name="Whitehead M."/>
        </authorList>
    </citation>
    <scope>NUCLEOTIDE SEQUENCE [LARGE SCALE GENOMIC DNA]</scope>
</reference>
<accession>A0AAV0W4W6</accession>
<dbReference type="AlphaFoldDB" id="A0AAV0W4W6"/>
<dbReference type="Proteomes" id="UP001160148">
    <property type="component" value="Unassembled WGS sequence"/>
</dbReference>
<name>A0AAV0W4W6_9HEMI</name>
<sequence length="105" mass="12081">MALKDSFGRWRENAFVLKSPKACSSLKQLMGNIWTAYKYGNGLKNIDCPIPPGVYIAPGMDTSIFNSNNNFPKSFFYGTYKMHLYYSRNDEIFGCQVFIMDIKRP</sequence>
<gene>
    <name evidence="2" type="ORF">MEUPH1_LOCUS7303</name>
</gene>
<evidence type="ECO:0000313" key="2">
    <source>
        <dbReference type="EMBL" id="CAI6350895.1"/>
    </source>
</evidence>
<evidence type="ECO:0000256" key="1">
    <source>
        <dbReference type="ARBA" id="ARBA00022729"/>
    </source>
</evidence>
<dbReference type="InterPro" id="IPR036846">
    <property type="entry name" value="GM2-AP_sf"/>
</dbReference>
<dbReference type="Gene3D" id="2.70.220.10">
    <property type="entry name" value="Ganglioside GM2 activator"/>
    <property type="match status" value="1"/>
</dbReference>
<proteinExistence type="predicted"/>
<keyword evidence="3" id="KW-1185">Reference proteome</keyword>
<evidence type="ECO:0000313" key="3">
    <source>
        <dbReference type="Proteomes" id="UP001160148"/>
    </source>
</evidence>
<organism evidence="2 3">
    <name type="scientific">Macrosiphum euphorbiae</name>
    <name type="common">potato aphid</name>
    <dbReference type="NCBI Taxonomy" id="13131"/>
    <lineage>
        <taxon>Eukaryota</taxon>
        <taxon>Metazoa</taxon>
        <taxon>Ecdysozoa</taxon>
        <taxon>Arthropoda</taxon>
        <taxon>Hexapoda</taxon>
        <taxon>Insecta</taxon>
        <taxon>Pterygota</taxon>
        <taxon>Neoptera</taxon>
        <taxon>Paraneoptera</taxon>
        <taxon>Hemiptera</taxon>
        <taxon>Sternorrhyncha</taxon>
        <taxon>Aphidomorpha</taxon>
        <taxon>Aphidoidea</taxon>
        <taxon>Aphididae</taxon>
        <taxon>Macrosiphini</taxon>
        <taxon>Macrosiphum</taxon>
    </lineage>
</organism>